<feature type="compositionally biased region" description="Basic and acidic residues" evidence="1">
    <location>
        <begin position="407"/>
        <end position="420"/>
    </location>
</feature>
<evidence type="ECO:0000256" key="2">
    <source>
        <dbReference type="SAM" id="Phobius"/>
    </source>
</evidence>
<dbReference type="Proteomes" id="UP001206890">
    <property type="component" value="Unassembled WGS sequence"/>
</dbReference>
<proteinExistence type="predicted"/>
<feature type="compositionally biased region" description="Basic and acidic residues" evidence="1">
    <location>
        <begin position="380"/>
        <end position="400"/>
    </location>
</feature>
<evidence type="ECO:0000256" key="1">
    <source>
        <dbReference type="SAM" id="MobiDB-lite"/>
    </source>
</evidence>
<gene>
    <name evidence="3" type="ORF">M3D93_02630</name>
</gene>
<accession>A0AAW5Q6Q4</accession>
<feature type="compositionally biased region" description="Acidic residues" evidence="1">
    <location>
        <begin position="364"/>
        <end position="379"/>
    </location>
</feature>
<protein>
    <submittedName>
        <fullName evidence="3">Uncharacterized protein</fullName>
    </submittedName>
</protein>
<comment type="caution">
    <text evidence="3">The sequence shown here is derived from an EMBL/GenBank/DDBJ whole genome shotgun (WGS) entry which is preliminary data.</text>
</comment>
<evidence type="ECO:0000313" key="3">
    <source>
        <dbReference type="EMBL" id="MCT2116656.1"/>
    </source>
</evidence>
<dbReference type="EMBL" id="JALXTC010000007">
    <property type="protein sequence ID" value="MCT2116656.1"/>
    <property type="molecule type" value="Genomic_DNA"/>
</dbReference>
<feature type="transmembrane region" description="Helical" evidence="2">
    <location>
        <begin position="177"/>
        <end position="197"/>
    </location>
</feature>
<sequence>MDEQTQADSGALATVGLMADPGVPRRVAVAIADDLADDLTRELGGRWRVEVDQETLPLGPEGEIRLTEHAPRLLRQHGWDFVLYLTDLATHPDGVPVLYDVSGSTAAALVCVPVLGVFRVRSKVRELALRLVRSGTRREGMGVPGTDDLPPAHRRGLVNKARLLAGMVHNNRPARMVTALSGVVAAGAGSGAFGIFYGSIAALAVELHALRLLLISVMGVLTLVAWLILRNGLWTRRDDEFTPGNRRMDNAATVLTVGVGVGIMFVALLAAMFVLALTVMDADYLGTQLGRPTVLLDYVHLAWLSSCLGAFAGALGSNFDDENVVRESTYSLRWHERRKMFDSYQSREGDPDEQQEQQRIEREHEDDDNDDDNDDGDDDNAARGRGEESHGEQGRGEHPGGDTAAGGDERREVDDDRASDRGGVIADSDSESSRQVEDDRSRG</sequence>
<reference evidence="3" key="1">
    <citation type="submission" date="2022-04" db="EMBL/GenBank/DDBJ databases">
        <title>Human microbiome associated bacterial genomes.</title>
        <authorList>
            <person name="Sandstrom S."/>
            <person name="Salamzade R."/>
            <person name="Kalan L.R."/>
        </authorList>
    </citation>
    <scope>NUCLEOTIDE SEQUENCE</scope>
    <source>
        <strain evidence="3">P3-SID1762</strain>
    </source>
</reference>
<feature type="transmembrane region" description="Helical" evidence="2">
    <location>
        <begin position="298"/>
        <end position="316"/>
    </location>
</feature>
<feature type="transmembrane region" description="Helical" evidence="2">
    <location>
        <begin position="101"/>
        <end position="120"/>
    </location>
</feature>
<name>A0AAW5Q6Q4_9ACTN</name>
<feature type="region of interest" description="Disordered" evidence="1">
    <location>
        <begin position="342"/>
        <end position="443"/>
    </location>
</feature>
<feature type="transmembrane region" description="Helical" evidence="2">
    <location>
        <begin position="250"/>
        <end position="278"/>
    </location>
</feature>
<keyword evidence="2" id="KW-0472">Membrane</keyword>
<feature type="transmembrane region" description="Helical" evidence="2">
    <location>
        <begin position="209"/>
        <end position="229"/>
    </location>
</feature>
<keyword evidence="2" id="KW-1133">Transmembrane helix</keyword>
<keyword evidence="2" id="KW-0812">Transmembrane</keyword>
<dbReference type="AlphaFoldDB" id="A0AAW5Q6Q4"/>
<feature type="compositionally biased region" description="Basic and acidic residues" evidence="1">
    <location>
        <begin position="431"/>
        <end position="443"/>
    </location>
</feature>
<evidence type="ECO:0000313" key="4">
    <source>
        <dbReference type="Proteomes" id="UP001206890"/>
    </source>
</evidence>
<organism evidence="3 4">
    <name type="scientific">Dietzia cinnamea</name>
    <dbReference type="NCBI Taxonomy" id="321318"/>
    <lineage>
        <taxon>Bacteria</taxon>
        <taxon>Bacillati</taxon>
        <taxon>Actinomycetota</taxon>
        <taxon>Actinomycetes</taxon>
        <taxon>Mycobacteriales</taxon>
        <taxon>Dietziaceae</taxon>
        <taxon>Dietzia</taxon>
    </lineage>
</organism>
<dbReference type="RefSeq" id="WP_070719658.1">
    <property type="nucleotide sequence ID" value="NZ_JAFFGT010000027.1"/>
</dbReference>